<keyword evidence="3" id="KW-0349">Heme</keyword>
<evidence type="ECO:0000259" key="4">
    <source>
        <dbReference type="PROSITE" id="PS51918"/>
    </source>
</evidence>
<gene>
    <name evidence="5" type="ORF">J0J69_02870</name>
    <name evidence="6" type="ORF">J0J70_09210</name>
</gene>
<keyword evidence="3" id="KW-0963">Cytoplasm</keyword>
<evidence type="ECO:0000256" key="3">
    <source>
        <dbReference type="RuleBase" id="RU364116"/>
    </source>
</evidence>
<dbReference type="GO" id="GO:0006779">
    <property type="term" value="P:porphyrin-containing compound biosynthetic process"/>
    <property type="evidence" value="ECO:0007669"/>
    <property type="project" value="InterPro"/>
</dbReference>
<dbReference type="RefSeq" id="WP_212724443.1">
    <property type="nucleotide sequence ID" value="NZ_CP071249.1"/>
</dbReference>
<evidence type="ECO:0000256" key="1">
    <source>
        <dbReference type="ARBA" id="ARBA00006100"/>
    </source>
</evidence>
<dbReference type="InterPro" id="IPR004559">
    <property type="entry name" value="HemW-like"/>
</dbReference>
<name>A0A9Q9FFZ0_9FIRM</name>
<dbReference type="GO" id="GO:0046872">
    <property type="term" value="F:metal ion binding"/>
    <property type="evidence" value="ECO:0007669"/>
    <property type="project" value="UniProtKB-UniRule"/>
</dbReference>
<reference evidence="6 7" key="1">
    <citation type="submission" date="2021-03" db="EMBL/GenBank/DDBJ databases">
        <title>Comparative Genomics and Metabolomics in the genus Turicibacter.</title>
        <authorList>
            <person name="Maki J."/>
            <person name="Looft T."/>
        </authorList>
    </citation>
    <scope>NUCLEOTIDE SEQUENCE</scope>
    <source>
        <strain evidence="6">ISU324</strain>
        <strain evidence="5 7">MMM721</strain>
    </source>
</reference>
<dbReference type="PANTHER" id="PTHR13932">
    <property type="entry name" value="COPROPORPHYRINIGEN III OXIDASE"/>
    <property type="match status" value="1"/>
</dbReference>
<dbReference type="PANTHER" id="PTHR13932:SF5">
    <property type="entry name" value="RADICAL S-ADENOSYL METHIONINE DOMAIN-CONTAINING PROTEIN 1, MITOCHONDRIAL"/>
    <property type="match status" value="1"/>
</dbReference>
<dbReference type="Gene3D" id="3.80.30.20">
    <property type="entry name" value="tm_1862 like domain"/>
    <property type="match status" value="1"/>
</dbReference>
<dbReference type="SMART" id="SM00729">
    <property type="entry name" value="Elp3"/>
    <property type="match status" value="1"/>
</dbReference>
<dbReference type="InterPro" id="IPR058240">
    <property type="entry name" value="rSAM_sf"/>
</dbReference>
<dbReference type="InterPro" id="IPR010723">
    <property type="entry name" value="HemN_C"/>
</dbReference>
<dbReference type="GO" id="GO:0005737">
    <property type="term" value="C:cytoplasm"/>
    <property type="evidence" value="ECO:0007669"/>
    <property type="project" value="UniProtKB-SubCell"/>
</dbReference>
<dbReference type="EMBL" id="CP071249">
    <property type="protein sequence ID" value="UUF06545.1"/>
    <property type="molecule type" value="Genomic_DNA"/>
</dbReference>
<evidence type="ECO:0000256" key="2">
    <source>
        <dbReference type="ARBA" id="ARBA00017228"/>
    </source>
</evidence>
<dbReference type="InterPro" id="IPR023404">
    <property type="entry name" value="rSAM_horseshoe"/>
</dbReference>
<dbReference type="SFLD" id="SFLDF00288">
    <property type="entry name" value="HemN-like__clustered_with_nucl"/>
    <property type="match status" value="1"/>
</dbReference>
<dbReference type="SFLD" id="SFLDG01065">
    <property type="entry name" value="anaerobic_coproporphyrinogen-I"/>
    <property type="match status" value="1"/>
</dbReference>
<keyword evidence="7" id="KW-1185">Reference proteome</keyword>
<accession>A0A9Q9FFZ0</accession>
<comment type="similarity">
    <text evidence="1">Belongs to the anaerobic coproporphyrinogen-III oxidase family. HemW subfamily.</text>
</comment>
<dbReference type="CDD" id="cd01335">
    <property type="entry name" value="Radical_SAM"/>
    <property type="match status" value="1"/>
</dbReference>
<dbReference type="PROSITE" id="PS51918">
    <property type="entry name" value="RADICAL_SAM"/>
    <property type="match status" value="1"/>
</dbReference>
<evidence type="ECO:0000313" key="6">
    <source>
        <dbReference type="EMBL" id="UUF07795.1"/>
    </source>
</evidence>
<proteinExistence type="inferred from homology"/>
<sequence>MAKGLYIHIPFCDHICTYCDFPKLITKGQRHEEYIQALLQELKYYEQQVGFDELQSIYIGGGTPTALSVEQIQPLFDYLHEAIKMEQIVEFSIEANPENLTEEKVEYLLSQQISRFSLGVQTFHETLLKRIGRQHGSQHVEQAVATLKAHGMYNINLDLIYAIPGQTIEQLKEDLKKAIALDVEHISAYSLIVEEHTQLYLAYMKDQLKLTDNEIEANMYEIVIEMLAQHGYHHYEISNFAKSIPSLHNQWYWKNEEYIGTGLGAHGYVEGTRYQNTRSINTYIESLKKQELPVIESSVLSKEEKIEEEMFLGLRLMEGINLEQISKKYSVNVEAIYQEALEKLIQAHDLERVGNQIRLTRQGLLMANDVFEQFLLSI</sequence>
<keyword evidence="3" id="KW-0479">Metal-binding</keyword>
<dbReference type="Proteomes" id="UP001058016">
    <property type="component" value="Chromosome"/>
</dbReference>
<keyword evidence="3" id="KW-0408">Iron</keyword>
<dbReference type="NCBIfam" id="TIGR00539">
    <property type="entry name" value="hemN_rel"/>
    <property type="match status" value="1"/>
</dbReference>
<dbReference type="InterPro" id="IPR006638">
    <property type="entry name" value="Elp3/MiaA/NifB-like_rSAM"/>
</dbReference>
<dbReference type="GO" id="GO:0004109">
    <property type="term" value="F:coproporphyrinogen oxidase activity"/>
    <property type="evidence" value="ECO:0007669"/>
    <property type="project" value="InterPro"/>
</dbReference>
<protein>
    <recommendedName>
        <fullName evidence="2 3">Heme chaperone HemW</fullName>
    </recommendedName>
</protein>
<dbReference type="GO" id="GO:0051539">
    <property type="term" value="F:4 iron, 4 sulfur cluster binding"/>
    <property type="evidence" value="ECO:0007669"/>
    <property type="project" value="UniProtKB-UniRule"/>
</dbReference>
<evidence type="ECO:0000313" key="7">
    <source>
        <dbReference type="Proteomes" id="UP001058016"/>
    </source>
</evidence>
<dbReference type="SFLD" id="SFLDS00029">
    <property type="entry name" value="Radical_SAM"/>
    <property type="match status" value="1"/>
</dbReference>
<organism evidence="6 8">
    <name type="scientific">Turicibacter bilis</name>
    <dbReference type="NCBI Taxonomy" id="2735723"/>
    <lineage>
        <taxon>Bacteria</taxon>
        <taxon>Bacillati</taxon>
        <taxon>Bacillota</taxon>
        <taxon>Erysipelotrichia</taxon>
        <taxon>Erysipelotrichales</taxon>
        <taxon>Turicibacteraceae</taxon>
        <taxon>Turicibacter</taxon>
    </lineage>
</organism>
<keyword evidence="3" id="KW-0949">S-adenosyl-L-methionine</keyword>
<evidence type="ECO:0000313" key="5">
    <source>
        <dbReference type="EMBL" id="UUF06545.1"/>
    </source>
</evidence>
<keyword evidence="3" id="KW-0411">Iron-sulfur</keyword>
<dbReference type="Proteomes" id="UP001058072">
    <property type="component" value="Chromosome"/>
</dbReference>
<dbReference type="SFLD" id="SFLDF00562">
    <property type="entry name" value="HemN-like__clustered_with_heat"/>
    <property type="match status" value="1"/>
</dbReference>
<comment type="function">
    <text evidence="3">Probably acts as a heme chaperone, transferring heme to an unknown acceptor. Binds one molecule of heme per monomer, possibly covalently. Binds 1 [4Fe-4S] cluster. The cluster is coordinated with 3 cysteines and an exchangeable S-adenosyl-L-methionine.</text>
</comment>
<feature type="domain" description="Radical SAM core" evidence="4">
    <location>
        <begin position="1"/>
        <end position="233"/>
    </location>
</feature>
<keyword evidence="3" id="KW-0004">4Fe-4S</keyword>
<dbReference type="InterPro" id="IPR007197">
    <property type="entry name" value="rSAM"/>
</dbReference>
<dbReference type="SFLD" id="SFLDG01082">
    <property type="entry name" value="B12-binding_domain_containing"/>
    <property type="match status" value="1"/>
</dbReference>
<dbReference type="InterPro" id="IPR034505">
    <property type="entry name" value="Coproporphyrinogen-III_oxidase"/>
</dbReference>
<evidence type="ECO:0000313" key="8">
    <source>
        <dbReference type="Proteomes" id="UP001058072"/>
    </source>
</evidence>
<dbReference type="Pfam" id="PF06969">
    <property type="entry name" value="HemN_C"/>
    <property type="match status" value="1"/>
</dbReference>
<dbReference type="EMBL" id="CP071250">
    <property type="protein sequence ID" value="UUF07795.1"/>
    <property type="molecule type" value="Genomic_DNA"/>
</dbReference>
<keyword evidence="3" id="KW-0143">Chaperone</keyword>
<dbReference type="Pfam" id="PF04055">
    <property type="entry name" value="Radical_SAM"/>
    <property type="match status" value="1"/>
</dbReference>
<dbReference type="AlphaFoldDB" id="A0A9Q9FFZ0"/>
<dbReference type="SUPFAM" id="SSF102114">
    <property type="entry name" value="Radical SAM enzymes"/>
    <property type="match status" value="1"/>
</dbReference>
<comment type="subcellular location">
    <subcellularLocation>
        <location evidence="3">Cytoplasm</location>
    </subcellularLocation>
</comment>